<name>A0A125Q9D7_9BRAD</name>
<evidence type="ECO:0000256" key="4">
    <source>
        <dbReference type="ARBA" id="ARBA00022617"/>
    </source>
</evidence>
<evidence type="ECO:0000256" key="8">
    <source>
        <dbReference type="ARBA" id="ARBA00022982"/>
    </source>
</evidence>
<evidence type="ECO:0000259" key="18">
    <source>
        <dbReference type="PROSITE" id="PS50857"/>
    </source>
</evidence>
<dbReference type="Gene3D" id="1.10.287.90">
    <property type="match status" value="1"/>
</dbReference>
<dbReference type="PANTHER" id="PTHR22888">
    <property type="entry name" value="CYTOCHROME C OXIDASE, SUBUNIT II"/>
    <property type="match status" value="1"/>
</dbReference>
<evidence type="ECO:0000256" key="1">
    <source>
        <dbReference type="ARBA" id="ARBA00004141"/>
    </source>
</evidence>
<keyword evidence="21" id="KW-1185">Reference proteome</keyword>
<reference evidence="20 21" key="1">
    <citation type="submission" date="2015-11" db="EMBL/GenBank/DDBJ databases">
        <title>Draft Genome Sequence of the Strain BR 10303 (Bradyrhizobium sp.) isolated from nodules of Centrolobium paraense.</title>
        <authorList>
            <person name="Zelli J.E."/>
            <person name="Simoes-Araujo J.L."/>
            <person name="Barauna A.C."/>
            <person name="Silva K."/>
        </authorList>
    </citation>
    <scope>NUCLEOTIDE SEQUENCE [LARGE SCALE GENOMIC DNA]</scope>
    <source>
        <strain evidence="20 21">BR 10303</strain>
    </source>
</reference>
<dbReference type="GO" id="GO:0004129">
    <property type="term" value="F:cytochrome-c oxidase activity"/>
    <property type="evidence" value="ECO:0007669"/>
    <property type="project" value="UniProtKB-EC"/>
</dbReference>
<dbReference type="PANTHER" id="PTHR22888:SF9">
    <property type="entry name" value="CYTOCHROME C OXIDASE SUBUNIT 2"/>
    <property type="match status" value="1"/>
</dbReference>
<evidence type="ECO:0000256" key="5">
    <source>
        <dbReference type="ARBA" id="ARBA00022660"/>
    </source>
</evidence>
<dbReference type="InterPro" id="IPR036257">
    <property type="entry name" value="Cyt_c_oxidase_su2_TM_sf"/>
</dbReference>
<proteinExistence type="inferred from homology"/>
<keyword evidence="4 16" id="KW-0349">Heme</keyword>
<dbReference type="NCBIfam" id="TIGR02866">
    <property type="entry name" value="CoxB"/>
    <property type="match status" value="1"/>
</dbReference>
<keyword evidence="7 16" id="KW-0479">Metal-binding</keyword>
<dbReference type="Proteomes" id="UP000057737">
    <property type="component" value="Unassembled WGS sequence"/>
</dbReference>
<dbReference type="Pfam" id="PF00116">
    <property type="entry name" value="COX2"/>
    <property type="match status" value="1"/>
</dbReference>
<dbReference type="EMBL" id="LNCU01000045">
    <property type="protein sequence ID" value="KWV57066.1"/>
    <property type="molecule type" value="Genomic_DNA"/>
</dbReference>
<dbReference type="SUPFAM" id="SSF49503">
    <property type="entry name" value="Cupredoxins"/>
    <property type="match status" value="1"/>
</dbReference>
<dbReference type="GO" id="GO:0042773">
    <property type="term" value="P:ATP synthesis coupled electron transport"/>
    <property type="evidence" value="ECO:0007669"/>
    <property type="project" value="TreeGrafter"/>
</dbReference>
<evidence type="ECO:0000313" key="21">
    <source>
        <dbReference type="Proteomes" id="UP000057737"/>
    </source>
</evidence>
<evidence type="ECO:0000256" key="6">
    <source>
        <dbReference type="ARBA" id="ARBA00022692"/>
    </source>
</evidence>
<sequence length="319" mass="34664">MKLTEFTTAASDYAAHVDALFILLSVVSGAVVALVAGLITYFLIRYHKGSGAPRGETPERLDREIEIGWTAATSFLFLFLFWWAASRQLSALATPEPALEIHVVAKQWMWRIQHPSGAREIDELHVPVHTNVRLIMTSQDAIHDLYLPALRLKQDVLPDRYTYLSFNATKTGVFHLTCAEFCGTDHSVMAGRLVVVTPEEYSRWNAAVPEGDDLAHQGKALFLSLGCSGCHTPGSTVHAPDLKGVYGSAVQLADGRTVTADEAYLRDCILLPDKNRVAGFPPLMPNFSGAVTPGQVISLVAYVKSLSSQSVDTGQGASP</sequence>
<feature type="transmembrane region" description="Helical" evidence="17">
    <location>
        <begin position="65"/>
        <end position="85"/>
    </location>
</feature>
<comment type="similarity">
    <text evidence="2">Belongs to the cytochrome c oxidase subunit 2 family.</text>
</comment>
<dbReference type="GO" id="GO:0005507">
    <property type="term" value="F:copper ion binding"/>
    <property type="evidence" value="ECO:0007669"/>
    <property type="project" value="InterPro"/>
</dbReference>
<keyword evidence="12 17" id="KW-0472">Membrane</keyword>
<dbReference type="RefSeq" id="WP_066506167.1">
    <property type="nucleotide sequence ID" value="NZ_LNCU01000045.1"/>
</dbReference>
<evidence type="ECO:0000256" key="17">
    <source>
        <dbReference type="SAM" id="Phobius"/>
    </source>
</evidence>
<dbReference type="Gene3D" id="2.60.40.420">
    <property type="entry name" value="Cupredoxins - blue copper proteins"/>
    <property type="match status" value="1"/>
</dbReference>
<comment type="catalytic activity">
    <reaction evidence="15">
        <text>4 Fe(II)-[cytochrome c] + O2 + 8 H(+)(in) = 4 Fe(III)-[cytochrome c] + 2 H2O + 4 H(+)(out)</text>
        <dbReference type="Rhea" id="RHEA:11436"/>
        <dbReference type="Rhea" id="RHEA-COMP:10350"/>
        <dbReference type="Rhea" id="RHEA-COMP:14399"/>
        <dbReference type="ChEBI" id="CHEBI:15377"/>
        <dbReference type="ChEBI" id="CHEBI:15378"/>
        <dbReference type="ChEBI" id="CHEBI:15379"/>
        <dbReference type="ChEBI" id="CHEBI:29033"/>
        <dbReference type="ChEBI" id="CHEBI:29034"/>
        <dbReference type="EC" id="7.1.1.9"/>
    </reaction>
</comment>
<accession>A0A125Q9D7</accession>
<dbReference type="InterPro" id="IPR002429">
    <property type="entry name" value="CcO_II-like_C"/>
</dbReference>
<dbReference type="CDD" id="cd13915">
    <property type="entry name" value="CuRO_HCO_II_like_2"/>
    <property type="match status" value="1"/>
</dbReference>
<keyword evidence="11" id="KW-0186">Copper</keyword>
<dbReference type="Pfam" id="PF00034">
    <property type="entry name" value="Cytochrom_C"/>
    <property type="match status" value="1"/>
</dbReference>
<keyword evidence="6 17" id="KW-0812">Transmembrane</keyword>
<dbReference type="InterPro" id="IPR014222">
    <property type="entry name" value="Cyt_c_oxidase_su2"/>
</dbReference>
<gene>
    <name evidence="20" type="ORF">AS156_03645</name>
</gene>
<keyword evidence="5" id="KW-0679">Respiratory chain</keyword>
<dbReference type="GO" id="GO:0020037">
    <property type="term" value="F:heme binding"/>
    <property type="evidence" value="ECO:0007669"/>
    <property type="project" value="InterPro"/>
</dbReference>
<dbReference type="InterPro" id="IPR009056">
    <property type="entry name" value="Cyt_c-like_dom"/>
</dbReference>
<dbReference type="PROSITE" id="PS50857">
    <property type="entry name" value="COX2_CUA"/>
    <property type="match status" value="1"/>
</dbReference>
<evidence type="ECO:0000259" key="19">
    <source>
        <dbReference type="PROSITE" id="PS51007"/>
    </source>
</evidence>
<feature type="domain" description="Cytochrome oxidase subunit II copper A binding" evidence="18">
    <location>
        <begin position="96"/>
        <end position="207"/>
    </location>
</feature>
<dbReference type="Gene3D" id="1.10.760.10">
    <property type="entry name" value="Cytochrome c-like domain"/>
    <property type="match status" value="1"/>
</dbReference>
<keyword evidence="9 17" id="KW-1133">Transmembrane helix</keyword>
<dbReference type="InterPro" id="IPR008972">
    <property type="entry name" value="Cupredoxin"/>
</dbReference>
<organism evidence="20 21">
    <name type="scientific">Bradyrhizobium macuxiense</name>
    <dbReference type="NCBI Taxonomy" id="1755647"/>
    <lineage>
        <taxon>Bacteria</taxon>
        <taxon>Pseudomonadati</taxon>
        <taxon>Pseudomonadota</taxon>
        <taxon>Alphaproteobacteria</taxon>
        <taxon>Hyphomicrobiales</taxon>
        <taxon>Nitrobacteraceae</taxon>
        <taxon>Bradyrhizobium</taxon>
    </lineage>
</organism>
<dbReference type="PROSITE" id="PS51007">
    <property type="entry name" value="CYTC"/>
    <property type="match status" value="1"/>
</dbReference>
<keyword evidence="10 16" id="KW-0408">Iron</keyword>
<comment type="caution">
    <text evidence="20">The sequence shown here is derived from an EMBL/GenBank/DDBJ whole genome shotgun (WGS) entry which is preliminary data.</text>
</comment>
<evidence type="ECO:0000256" key="3">
    <source>
        <dbReference type="ARBA" id="ARBA00022448"/>
    </source>
</evidence>
<keyword evidence="3" id="KW-0813">Transport</keyword>
<evidence type="ECO:0000256" key="12">
    <source>
        <dbReference type="ARBA" id="ARBA00023136"/>
    </source>
</evidence>
<protein>
    <recommendedName>
        <fullName evidence="14">Cytochrome aa3 subunit 2</fullName>
    </recommendedName>
</protein>
<dbReference type="InterPro" id="IPR045187">
    <property type="entry name" value="CcO_II"/>
</dbReference>
<keyword evidence="8" id="KW-0249">Electron transport</keyword>
<dbReference type="InterPro" id="IPR036909">
    <property type="entry name" value="Cyt_c-like_dom_sf"/>
</dbReference>
<feature type="domain" description="Cytochrome c" evidence="19">
    <location>
        <begin position="213"/>
        <end position="307"/>
    </location>
</feature>
<dbReference type="GO" id="GO:0016491">
    <property type="term" value="F:oxidoreductase activity"/>
    <property type="evidence" value="ECO:0007669"/>
    <property type="project" value="InterPro"/>
</dbReference>
<evidence type="ECO:0000256" key="13">
    <source>
        <dbReference type="ARBA" id="ARBA00024688"/>
    </source>
</evidence>
<evidence type="ECO:0000256" key="14">
    <source>
        <dbReference type="ARBA" id="ARBA00031399"/>
    </source>
</evidence>
<evidence type="ECO:0000256" key="9">
    <source>
        <dbReference type="ARBA" id="ARBA00022989"/>
    </source>
</evidence>
<comment type="subcellular location">
    <subcellularLocation>
        <location evidence="1">Membrane</location>
        <topology evidence="1">Multi-pass membrane protein</topology>
    </subcellularLocation>
</comment>
<evidence type="ECO:0000256" key="10">
    <source>
        <dbReference type="ARBA" id="ARBA00023004"/>
    </source>
</evidence>
<dbReference type="AlphaFoldDB" id="A0A125Q9D7"/>
<evidence type="ECO:0000256" key="16">
    <source>
        <dbReference type="PROSITE-ProRule" id="PRU00433"/>
    </source>
</evidence>
<evidence type="ECO:0000256" key="7">
    <source>
        <dbReference type="ARBA" id="ARBA00022723"/>
    </source>
</evidence>
<evidence type="ECO:0000313" key="20">
    <source>
        <dbReference type="EMBL" id="KWV57066.1"/>
    </source>
</evidence>
<dbReference type="SUPFAM" id="SSF46626">
    <property type="entry name" value="Cytochrome c"/>
    <property type="match status" value="1"/>
</dbReference>
<evidence type="ECO:0000256" key="11">
    <source>
        <dbReference type="ARBA" id="ARBA00023008"/>
    </source>
</evidence>
<evidence type="ECO:0000256" key="2">
    <source>
        <dbReference type="ARBA" id="ARBA00007866"/>
    </source>
</evidence>
<feature type="transmembrane region" description="Helical" evidence="17">
    <location>
        <begin position="20"/>
        <end position="44"/>
    </location>
</feature>
<dbReference type="OrthoDB" id="9781261at2"/>
<evidence type="ECO:0000256" key="15">
    <source>
        <dbReference type="ARBA" id="ARBA00047816"/>
    </source>
</evidence>
<comment type="function">
    <text evidence="13">Subunits I and II form the functional core of the enzyme complex. Electrons originating in cytochrome c are transferred via heme a and Cu(A) to the binuclear center formed by heme a3 and Cu(B).</text>
</comment>
<dbReference type="SUPFAM" id="SSF81464">
    <property type="entry name" value="Cytochrome c oxidase subunit II-like, transmembrane region"/>
    <property type="match status" value="1"/>
</dbReference>
<dbReference type="GO" id="GO:0016020">
    <property type="term" value="C:membrane"/>
    <property type="evidence" value="ECO:0007669"/>
    <property type="project" value="UniProtKB-SubCell"/>
</dbReference>